<feature type="domain" description="Protein kinase" evidence="3">
    <location>
        <begin position="1"/>
        <end position="124"/>
    </location>
</feature>
<keyword evidence="1" id="KW-0067">ATP-binding</keyword>
<evidence type="ECO:0000313" key="4">
    <source>
        <dbReference type="EMBL" id="KAK2952335.1"/>
    </source>
</evidence>
<dbReference type="InterPro" id="IPR011009">
    <property type="entry name" value="Kinase-like_dom_sf"/>
</dbReference>
<keyword evidence="2" id="KW-1133">Transmembrane helix</keyword>
<keyword evidence="2" id="KW-0812">Transmembrane</keyword>
<dbReference type="EMBL" id="JARBJD010000105">
    <property type="protein sequence ID" value="KAK2952335.1"/>
    <property type="molecule type" value="Genomic_DNA"/>
</dbReference>
<comment type="caution">
    <text evidence="4">The sequence shown here is derived from an EMBL/GenBank/DDBJ whole genome shotgun (WGS) entry which is preliminary data.</text>
</comment>
<protein>
    <recommendedName>
        <fullName evidence="3">Protein kinase domain-containing protein</fullName>
    </recommendedName>
</protein>
<feature type="binding site" evidence="1">
    <location>
        <position position="57"/>
    </location>
    <ligand>
        <name>ATP</name>
        <dbReference type="ChEBI" id="CHEBI:30616"/>
    </ligand>
</feature>
<name>A0ABQ9XMA5_9EUKA</name>
<accession>A0ABQ9XMA5</accession>
<dbReference type="PROSITE" id="PS00107">
    <property type="entry name" value="PROTEIN_KINASE_ATP"/>
    <property type="match status" value="1"/>
</dbReference>
<proteinExistence type="predicted"/>
<dbReference type="Gene3D" id="1.10.510.10">
    <property type="entry name" value="Transferase(Phosphotransferase) domain 1"/>
    <property type="match status" value="1"/>
</dbReference>
<dbReference type="InterPro" id="IPR017441">
    <property type="entry name" value="Protein_kinase_ATP_BS"/>
</dbReference>
<evidence type="ECO:0000256" key="1">
    <source>
        <dbReference type="PROSITE-ProRule" id="PRU10141"/>
    </source>
</evidence>
<feature type="transmembrane region" description="Helical" evidence="2">
    <location>
        <begin position="33"/>
        <end position="51"/>
    </location>
</feature>
<dbReference type="PROSITE" id="PS50011">
    <property type="entry name" value="PROTEIN_KINASE_DOM"/>
    <property type="match status" value="1"/>
</dbReference>
<dbReference type="InterPro" id="IPR000719">
    <property type="entry name" value="Prot_kinase_dom"/>
</dbReference>
<keyword evidence="2" id="KW-0472">Membrane</keyword>
<evidence type="ECO:0000313" key="5">
    <source>
        <dbReference type="Proteomes" id="UP001281761"/>
    </source>
</evidence>
<sequence>MFAPKIRESPEEALASLNIQIVKSLGHGQYGKLSLYFLFIMYSVYLVMFHGNQYAAKVIPTMKLTGGDEQIVKLAQDIKAENIMLHYSQDFGKVIPKIADFGLMREGSNAQMAMTQCGTPLYMV</sequence>
<reference evidence="4 5" key="1">
    <citation type="journal article" date="2022" name="bioRxiv">
        <title>Genomics of Preaxostyla Flagellates Illuminates Evolutionary Transitions and the Path Towards Mitochondrial Loss.</title>
        <authorList>
            <person name="Novak L.V.F."/>
            <person name="Treitli S.C."/>
            <person name="Pyrih J."/>
            <person name="Halakuc P."/>
            <person name="Pipaliya S.V."/>
            <person name="Vacek V."/>
            <person name="Brzon O."/>
            <person name="Soukal P."/>
            <person name="Eme L."/>
            <person name="Dacks J.B."/>
            <person name="Karnkowska A."/>
            <person name="Elias M."/>
            <person name="Hampl V."/>
        </authorList>
    </citation>
    <scope>NUCLEOTIDE SEQUENCE [LARGE SCALE GENOMIC DNA]</scope>
    <source>
        <strain evidence="4">NAU3</strain>
        <tissue evidence="4">Gut</tissue>
    </source>
</reference>
<gene>
    <name evidence="4" type="ORF">BLNAU_12745</name>
</gene>
<evidence type="ECO:0000259" key="3">
    <source>
        <dbReference type="PROSITE" id="PS50011"/>
    </source>
</evidence>
<dbReference type="Proteomes" id="UP001281761">
    <property type="component" value="Unassembled WGS sequence"/>
</dbReference>
<keyword evidence="5" id="KW-1185">Reference proteome</keyword>
<evidence type="ECO:0000256" key="2">
    <source>
        <dbReference type="SAM" id="Phobius"/>
    </source>
</evidence>
<keyword evidence="1" id="KW-0547">Nucleotide-binding</keyword>
<dbReference type="Pfam" id="PF00069">
    <property type="entry name" value="Pkinase"/>
    <property type="match status" value="1"/>
</dbReference>
<dbReference type="SUPFAM" id="SSF56112">
    <property type="entry name" value="Protein kinase-like (PK-like)"/>
    <property type="match status" value="1"/>
</dbReference>
<organism evidence="4 5">
    <name type="scientific">Blattamonas nauphoetae</name>
    <dbReference type="NCBI Taxonomy" id="2049346"/>
    <lineage>
        <taxon>Eukaryota</taxon>
        <taxon>Metamonada</taxon>
        <taxon>Preaxostyla</taxon>
        <taxon>Oxymonadida</taxon>
        <taxon>Blattamonas</taxon>
    </lineage>
</organism>